<dbReference type="Proteomes" id="UP001057025">
    <property type="component" value="Chromosome"/>
</dbReference>
<dbReference type="PANTHER" id="PTHR30143">
    <property type="entry name" value="ACID HYDRATASE"/>
    <property type="match status" value="1"/>
</dbReference>
<dbReference type="InterPro" id="IPR050772">
    <property type="entry name" value="Hydratase-Decarb/MhpD_sf"/>
</dbReference>
<name>A0ABY5BRM6_9LACO</name>
<evidence type="ECO:0000313" key="2">
    <source>
        <dbReference type="Proteomes" id="UP001057025"/>
    </source>
</evidence>
<sequence length="262" mass="29103">MTDQVANSEHVEALAQILYQAYADQEPLNMDDFPAFSDEQAYQVQDRLMELRRHQRGGYKISLTSAETQSMFAATEPLYGAQLEERFFRSGVQLPMKMFLAPLVEVELVLTVQETLTERDDLETLLAKTTVAPAIELPDCRFKDWFPKLPKHLVIADAAVGGAVVYGTEVPGANFQLADLAEVHAQLVHDHEQVAQGSSSEVLGNPVKALQWLVHKLASRGQQLRVGEHVSTGTFLLPVSLTRGHWQADFDHQLGSVALDVK</sequence>
<organism evidence="1 2">
    <name type="scientific">Fructilactobacillus hinvesii</name>
    <dbReference type="NCBI Taxonomy" id="2940300"/>
    <lineage>
        <taxon>Bacteria</taxon>
        <taxon>Bacillati</taxon>
        <taxon>Bacillota</taxon>
        <taxon>Bacilli</taxon>
        <taxon>Lactobacillales</taxon>
        <taxon>Lactobacillaceae</taxon>
        <taxon>Fructilactobacillus</taxon>
    </lineage>
</organism>
<dbReference type="InterPro" id="IPR036663">
    <property type="entry name" value="Fumarylacetoacetase_C_sf"/>
</dbReference>
<keyword evidence="2" id="KW-1185">Reference proteome</keyword>
<evidence type="ECO:0000313" key="1">
    <source>
        <dbReference type="EMBL" id="USS87757.1"/>
    </source>
</evidence>
<proteinExistence type="predicted"/>
<dbReference type="EMBL" id="CP097118">
    <property type="protein sequence ID" value="USS87757.1"/>
    <property type="molecule type" value="Genomic_DNA"/>
</dbReference>
<dbReference type="RefSeq" id="WP_252797047.1">
    <property type="nucleotide sequence ID" value="NZ_CP097118.1"/>
</dbReference>
<reference evidence="1" key="1">
    <citation type="submission" date="2022-05" db="EMBL/GenBank/DDBJ databases">
        <authorList>
            <person name="Oliphant S.A."/>
            <person name="Watson-Haigh N.S."/>
            <person name="Sumby K.M."/>
            <person name="Gardner J.M."/>
            <person name="Jiranek V."/>
        </authorList>
    </citation>
    <scope>NUCLEOTIDE SEQUENCE</scope>
    <source>
        <strain evidence="1">KI11_C11</strain>
    </source>
</reference>
<accession>A0ABY5BRM6</accession>
<dbReference type="Gene3D" id="3.90.850.10">
    <property type="entry name" value="Fumarylacetoacetase-like, C-terminal domain"/>
    <property type="match status" value="1"/>
</dbReference>
<dbReference type="SUPFAM" id="SSF56529">
    <property type="entry name" value="FAH"/>
    <property type="match status" value="1"/>
</dbReference>
<gene>
    <name evidence="1" type="ORF">M3M39_06550</name>
</gene>
<protein>
    <submittedName>
        <fullName evidence="1">2-keto-4-pentenoate hydratase</fullName>
    </submittedName>
</protein>
<dbReference type="PANTHER" id="PTHR30143:SF0">
    <property type="entry name" value="2-KETO-4-PENTENOATE HYDRATASE"/>
    <property type="match status" value="1"/>
</dbReference>